<evidence type="ECO:0000256" key="2">
    <source>
        <dbReference type="ARBA" id="ARBA00022630"/>
    </source>
</evidence>
<evidence type="ECO:0000256" key="1">
    <source>
        <dbReference type="ARBA" id="ARBA00010139"/>
    </source>
</evidence>
<dbReference type="RefSeq" id="XP_070865344.1">
    <property type="nucleotide sequence ID" value="XM_071012627.1"/>
</dbReference>
<name>A0ABR4D8D0_9PEZI</name>
<gene>
    <name evidence="6" type="ORF">VTJ83DRAFT_5969</name>
</gene>
<dbReference type="Proteomes" id="UP001600064">
    <property type="component" value="Unassembled WGS sequence"/>
</dbReference>
<dbReference type="EMBL" id="JAZGUE010000005">
    <property type="protein sequence ID" value="KAL2266617.1"/>
    <property type="molecule type" value="Genomic_DNA"/>
</dbReference>
<keyword evidence="3" id="KW-0274">FAD</keyword>
<comment type="similarity">
    <text evidence="1">Belongs to the FAD-binding monooxygenase family.</text>
</comment>
<organism evidence="6 7">
    <name type="scientific">Remersonia thermophila</name>
    <dbReference type="NCBI Taxonomy" id="72144"/>
    <lineage>
        <taxon>Eukaryota</taxon>
        <taxon>Fungi</taxon>
        <taxon>Dikarya</taxon>
        <taxon>Ascomycota</taxon>
        <taxon>Pezizomycotina</taxon>
        <taxon>Sordariomycetes</taxon>
        <taxon>Sordariomycetidae</taxon>
        <taxon>Sordariales</taxon>
        <taxon>Sordariales incertae sedis</taxon>
        <taxon>Remersonia</taxon>
    </lineage>
</organism>
<dbReference type="Gene3D" id="3.50.50.60">
    <property type="entry name" value="FAD/NAD(P)-binding domain"/>
    <property type="match status" value="3"/>
</dbReference>
<dbReference type="GeneID" id="98127271"/>
<evidence type="ECO:0000256" key="3">
    <source>
        <dbReference type="ARBA" id="ARBA00022827"/>
    </source>
</evidence>
<comment type="caution">
    <text evidence="6">The sequence shown here is derived from an EMBL/GenBank/DDBJ whole genome shotgun (WGS) entry which is preliminary data.</text>
</comment>
<dbReference type="PANTHER" id="PTHR42877">
    <property type="entry name" value="L-ORNITHINE N(5)-MONOOXYGENASE-RELATED"/>
    <property type="match status" value="1"/>
</dbReference>
<dbReference type="InterPro" id="IPR020946">
    <property type="entry name" value="Flavin_mOase-like"/>
</dbReference>
<keyword evidence="2" id="KW-0285">Flavoprotein</keyword>
<evidence type="ECO:0000313" key="7">
    <source>
        <dbReference type="Proteomes" id="UP001600064"/>
    </source>
</evidence>
<evidence type="ECO:0000256" key="4">
    <source>
        <dbReference type="ARBA" id="ARBA00023002"/>
    </source>
</evidence>
<sequence>METASTGTRDETRGPLSPPVAPEIHRCTTWEQCRAGAYLKYMNVPSSSRATVRPVGNFSTNVPTLEDKPARMGDLPERSGSMEEAAINNHDYFTLKDAPVENLRPLRVVVIGAGFSGILAAIRIPERLRNVELIVYEKNEDVGGVWWLNKYPAHSYQYSFAPNPNWTSLYAPGSEIQQYLRDVAEKYGATRFIKTRHRVDCCEWNDAEKKWMIRVKNLATGETILDAANVLISARGQLNDISWPDIPGLFSKFLGKVMHPGNWDTSHDLRNKRIGIIGNGSSAIQIIPQLQKIEGASLTCFIRSPTWISVTPEQRQNLTADPSLLFKFRKAFETSGNLVHEATLRGTPMQRSLEAALRQAMETKLASRPDLRALLIPPPGSFAPGCRRLTPGPGFLEALLAPNVTVVGDAILEATEDGLVTASRPSEASGEQAAHARHRVDVLISSTGYHAGRNPRLYSAILGRRGLPLSARWGSRPETYLSLAVDGFPNLLLLFGPNGAIGAGSLTRMLEASVDYAVRFVRKLQREDYACGEVRSRRVRDFMAYVDRYFEQTVYDDECGGWYKSKCAGADGQPRTVVTGLWPGSTLHAIETMRSPRWEDWAWESVEGNEGNGLRWLGNGMSVTQLGEGDPSWYINEDQVEVPVEGKPEENARWRARPWCY</sequence>
<dbReference type="Pfam" id="PF00743">
    <property type="entry name" value="FMO-like"/>
    <property type="match status" value="1"/>
</dbReference>
<proteinExistence type="inferred from homology"/>
<dbReference type="SUPFAM" id="SSF51905">
    <property type="entry name" value="FAD/NAD(P)-binding domain"/>
    <property type="match status" value="2"/>
</dbReference>
<accession>A0ABR4D8D0</accession>
<dbReference type="InterPro" id="IPR051209">
    <property type="entry name" value="FAD-bind_Monooxygenase_sf"/>
</dbReference>
<keyword evidence="4" id="KW-0560">Oxidoreductase</keyword>
<protein>
    <submittedName>
        <fullName evidence="6">Uncharacterized protein</fullName>
    </submittedName>
</protein>
<evidence type="ECO:0000313" key="6">
    <source>
        <dbReference type="EMBL" id="KAL2266617.1"/>
    </source>
</evidence>
<dbReference type="InterPro" id="IPR036188">
    <property type="entry name" value="FAD/NAD-bd_sf"/>
</dbReference>
<reference evidence="6 7" key="1">
    <citation type="journal article" date="2024" name="Commun. Biol.">
        <title>Comparative genomic analysis of thermophilic fungi reveals convergent evolutionary adaptations and gene losses.</title>
        <authorList>
            <person name="Steindorff A.S."/>
            <person name="Aguilar-Pontes M.V."/>
            <person name="Robinson A.J."/>
            <person name="Andreopoulos B."/>
            <person name="LaButti K."/>
            <person name="Kuo A."/>
            <person name="Mondo S."/>
            <person name="Riley R."/>
            <person name="Otillar R."/>
            <person name="Haridas S."/>
            <person name="Lipzen A."/>
            <person name="Grimwood J."/>
            <person name="Schmutz J."/>
            <person name="Clum A."/>
            <person name="Reid I.D."/>
            <person name="Moisan M.C."/>
            <person name="Butler G."/>
            <person name="Nguyen T.T.M."/>
            <person name="Dewar K."/>
            <person name="Conant G."/>
            <person name="Drula E."/>
            <person name="Henrissat B."/>
            <person name="Hansel C."/>
            <person name="Singer S."/>
            <person name="Hutchinson M.I."/>
            <person name="de Vries R.P."/>
            <person name="Natvig D.O."/>
            <person name="Powell A.J."/>
            <person name="Tsang A."/>
            <person name="Grigoriev I.V."/>
        </authorList>
    </citation>
    <scope>NUCLEOTIDE SEQUENCE [LARGE SCALE GENOMIC DNA]</scope>
    <source>
        <strain evidence="6 7">ATCC 22073</strain>
    </source>
</reference>
<dbReference type="PANTHER" id="PTHR42877:SF7">
    <property type="entry name" value="FLAVIN-BINDING MONOOXYGENASE-RELATED"/>
    <property type="match status" value="1"/>
</dbReference>
<evidence type="ECO:0000256" key="5">
    <source>
        <dbReference type="SAM" id="MobiDB-lite"/>
    </source>
</evidence>
<feature type="region of interest" description="Disordered" evidence="5">
    <location>
        <begin position="1"/>
        <end position="20"/>
    </location>
</feature>
<keyword evidence="7" id="KW-1185">Reference proteome</keyword>